<evidence type="ECO:0000313" key="1">
    <source>
        <dbReference type="EMBL" id="SFM35750.1"/>
    </source>
</evidence>
<organism evidence="1 2">
    <name type="scientific">Rugamonas rubra</name>
    <dbReference type="NCBI Taxonomy" id="758825"/>
    <lineage>
        <taxon>Bacteria</taxon>
        <taxon>Pseudomonadati</taxon>
        <taxon>Pseudomonadota</taxon>
        <taxon>Betaproteobacteria</taxon>
        <taxon>Burkholderiales</taxon>
        <taxon>Oxalobacteraceae</taxon>
        <taxon>Telluria group</taxon>
        <taxon>Rugamonas</taxon>
    </lineage>
</organism>
<gene>
    <name evidence="1" type="ORF">SAMN02982985_03787</name>
</gene>
<keyword evidence="2" id="KW-1185">Reference proteome</keyword>
<dbReference type="RefSeq" id="WP_093389267.1">
    <property type="nucleotide sequence ID" value="NZ_FOTW01000018.1"/>
</dbReference>
<evidence type="ECO:0000313" key="2">
    <source>
        <dbReference type="Proteomes" id="UP000199470"/>
    </source>
</evidence>
<reference evidence="1 2" key="1">
    <citation type="submission" date="2016-10" db="EMBL/GenBank/DDBJ databases">
        <authorList>
            <person name="de Groot N.N."/>
        </authorList>
    </citation>
    <scope>NUCLEOTIDE SEQUENCE [LARGE SCALE GENOMIC DNA]</scope>
    <source>
        <strain evidence="1 2">ATCC 43154</strain>
    </source>
</reference>
<dbReference type="STRING" id="758825.SAMN02982985_03787"/>
<accession>A0A1I4Q7Y7</accession>
<dbReference type="Proteomes" id="UP000199470">
    <property type="component" value="Unassembled WGS sequence"/>
</dbReference>
<dbReference type="OrthoDB" id="6932697at2"/>
<dbReference type="EMBL" id="FOTW01000018">
    <property type="protein sequence ID" value="SFM35750.1"/>
    <property type="molecule type" value="Genomic_DNA"/>
</dbReference>
<protein>
    <submittedName>
        <fullName evidence="1">Uncharacterized protein</fullName>
    </submittedName>
</protein>
<sequence>MATVAKPKTADGYNTAQTDACERVLVTLLNALGTLKDSVRLVGGLVPRYLTPESPPDVPAHAGTTDVDIVFNLKVIAEGEGYASLADQLKARGFVRHQRPGTQSPSGWQWECKAAEHITVVVDFLHNAVDESQEGKPVSIEDEKVSALGIRHANVVHEWYREKKVTAKLLGGSGISTEVIRHADATAFIVLKAISFDQRGENKDAGDLVHVLRYAGKPAQIVDEVVARYRTGKHTDAILDALDRLESRFCDGDGVEGYERNGSVAAAQFLLGLAPDDEDHRVREQRDVAGLVTEIVTGIRARIEAEAKAD</sequence>
<dbReference type="AlphaFoldDB" id="A0A1I4Q7Y7"/>
<proteinExistence type="predicted"/>
<name>A0A1I4Q7Y7_9BURK</name>